<dbReference type="EMBL" id="HBUE01103719">
    <property type="protein sequence ID" value="CAG6486341.1"/>
    <property type="molecule type" value="Transcribed_RNA"/>
</dbReference>
<accession>A0A8D8FV54</accession>
<feature type="region of interest" description="Disordered" evidence="1">
    <location>
        <begin position="21"/>
        <end position="49"/>
    </location>
</feature>
<name>A0A8D8FV54_CULPI</name>
<dbReference type="EMBL" id="HBUE01315191">
    <property type="protein sequence ID" value="CAG6585306.1"/>
    <property type="molecule type" value="Transcribed_RNA"/>
</dbReference>
<proteinExistence type="predicted"/>
<reference evidence="2" key="1">
    <citation type="submission" date="2021-05" db="EMBL/GenBank/DDBJ databases">
        <authorList>
            <person name="Alioto T."/>
            <person name="Alioto T."/>
            <person name="Gomez Garrido J."/>
        </authorList>
    </citation>
    <scope>NUCLEOTIDE SEQUENCE</scope>
</reference>
<dbReference type="EMBL" id="HBUE01315193">
    <property type="protein sequence ID" value="CAG6585307.1"/>
    <property type="molecule type" value="Transcribed_RNA"/>
</dbReference>
<dbReference type="AlphaFoldDB" id="A0A8D8FV54"/>
<evidence type="ECO:0000313" key="2">
    <source>
        <dbReference type="EMBL" id="CAG6486342.1"/>
    </source>
</evidence>
<dbReference type="EMBL" id="HBUE01103720">
    <property type="protein sequence ID" value="CAG6486342.1"/>
    <property type="molecule type" value="Transcribed_RNA"/>
</dbReference>
<protein>
    <submittedName>
        <fullName evidence="2">(northern house mosquito) hypothetical protein</fullName>
    </submittedName>
</protein>
<dbReference type="EMBL" id="HBUE01103718">
    <property type="protein sequence ID" value="CAG6486340.1"/>
    <property type="molecule type" value="Transcribed_RNA"/>
</dbReference>
<dbReference type="EMBL" id="HBUE01208843">
    <property type="protein sequence ID" value="CAG6533427.1"/>
    <property type="molecule type" value="Transcribed_RNA"/>
</dbReference>
<organism evidence="2">
    <name type="scientific">Culex pipiens</name>
    <name type="common">House mosquito</name>
    <dbReference type="NCBI Taxonomy" id="7175"/>
    <lineage>
        <taxon>Eukaryota</taxon>
        <taxon>Metazoa</taxon>
        <taxon>Ecdysozoa</taxon>
        <taxon>Arthropoda</taxon>
        <taxon>Hexapoda</taxon>
        <taxon>Insecta</taxon>
        <taxon>Pterygota</taxon>
        <taxon>Neoptera</taxon>
        <taxon>Endopterygota</taxon>
        <taxon>Diptera</taxon>
        <taxon>Nematocera</taxon>
        <taxon>Culicoidea</taxon>
        <taxon>Culicidae</taxon>
        <taxon>Culicinae</taxon>
        <taxon>Culicini</taxon>
        <taxon>Culex</taxon>
        <taxon>Culex</taxon>
    </lineage>
</organism>
<evidence type="ECO:0000256" key="1">
    <source>
        <dbReference type="SAM" id="MobiDB-lite"/>
    </source>
</evidence>
<feature type="compositionally biased region" description="Basic residues" evidence="1">
    <location>
        <begin position="238"/>
        <end position="250"/>
    </location>
</feature>
<dbReference type="EMBL" id="HBUE01208841">
    <property type="protein sequence ID" value="CAG6533426.1"/>
    <property type="molecule type" value="Transcribed_RNA"/>
</dbReference>
<sequence>METNCEVIDLCDIKSVKSEDTSSTIPLDENENPATGSAALTDEENEARQQNTKQWIEQSSLDNNIFPTSDERSIAVAAQRHIPFEVADLVNKECAIKLINYLAIYAVNKNTEVNLLTKIRSITPDFDPQLNYRCIVGFKSIYQRCFVLFYEALLDLTEIFLQFEQATQKIIVLWMYNMVEHMCVAQGVDGRFLRHENFIEQILIDFTKTQRETPDKQNIFYDVYQKSLPTEVVPPPAKKPRKPRTKKVKPHEHAAPK</sequence>
<feature type="region of interest" description="Disordered" evidence="1">
    <location>
        <begin position="230"/>
        <end position="257"/>
    </location>
</feature>